<dbReference type="RefSeq" id="WP_344799545.1">
    <property type="nucleotide sequence ID" value="NZ_BAABBN010000007.1"/>
</dbReference>
<dbReference type="InterPro" id="IPR007359">
    <property type="entry name" value="SigmaE_reg_RseC_MucC"/>
</dbReference>
<keyword evidence="1" id="KW-0812">Transmembrane</keyword>
<reference evidence="3" key="1">
    <citation type="journal article" date="2019" name="Int. J. Syst. Evol. Microbiol.">
        <title>The Global Catalogue of Microorganisms (GCM) 10K type strain sequencing project: providing services to taxonomists for standard genome sequencing and annotation.</title>
        <authorList>
            <consortium name="The Broad Institute Genomics Platform"/>
            <consortium name="The Broad Institute Genome Sequencing Center for Infectious Disease"/>
            <person name="Wu L."/>
            <person name="Ma J."/>
        </authorList>
    </citation>
    <scope>NUCLEOTIDE SEQUENCE [LARGE SCALE GENOMIC DNA]</scope>
    <source>
        <strain evidence="3">JCM 17551</strain>
    </source>
</reference>
<dbReference type="Pfam" id="PF04246">
    <property type="entry name" value="RseC_MucC"/>
    <property type="match status" value="1"/>
</dbReference>
<dbReference type="PIRSF" id="PIRSF004923">
    <property type="entry name" value="RseC"/>
    <property type="match status" value="1"/>
</dbReference>
<proteinExistence type="predicted"/>
<evidence type="ECO:0000313" key="2">
    <source>
        <dbReference type="EMBL" id="GAA3932508.1"/>
    </source>
</evidence>
<evidence type="ECO:0000313" key="3">
    <source>
        <dbReference type="Proteomes" id="UP001501565"/>
    </source>
</evidence>
<name>A0ABP7MYD5_9GAMM</name>
<accession>A0ABP7MYD5</accession>
<feature type="transmembrane region" description="Helical" evidence="1">
    <location>
        <begin position="107"/>
        <end position="125"/>
    </location>
</feature>
<dbReference type="Proteomes" id="UP001501565">
    <property type="component" value="Unassembled WGS sequence"/>
</dbReference>
<sequence>MIEEIGRVVAVDNDKAWVETIRTSACDACSAQKGCGHGLMNKANPGKAFRLEIPLNSASVQLGDEVTIGIPEDSLLKASVICYLMPLVLLIAGAVLGKLWLGEPASALLGVSGLVLGFFLVRWVGQFSNFETTPVLLSVRSGPFVAAR</sequence>
<dbReference type="EMBL" id="BAABBN010000007">
    <property type="protein sequence ID" value="GAA3932508.1"/>
    <property type="molecule type" value="Genomic_DNA"/>
</dbReference>
<feature type="transmembrane region" description="Helical" evidence="1">
    <location>
        <begin position="80"/>
        <end position="101"/>
    </location>
</feature>
<protein>
    <submittedName>
        <fullName evidence="2">Alginate biosynthesis regulator MucC</fullName>
    </submittedName>
</protein>
<evidence type="ECO:0000256" key="1">
    <source>
        <dbReference type="SAM" id="Phobius"/>
    </source>
</evidence>
<dbReference type="PANTHER" id="PTHR35867:SF1">
    <property type="entry name" value="PROTEIN RSEC"/>
    <property type="match status" value="1"/>
</dbReference>
<dbReference type="PANTHER" id="PTHR35867">
    <property type="entry name" value="PROTEIN RSEC"/>
    <property type="match status" value="1"/>
</dbReference>
<organism evidence="2 3">
    <name type="scientific">Litoribacillus peritrichatus</name>
    <dbReference type="NCBI Taxonomy" id="718191"/>
    <lineage>
        <taxon>Bacteria</taxon>
        <taxon>Pseudomonadati</taxon>
        <taxon>Pseudomonadota</taxon>
        <taxon>Gammaproteobacteria</taxon>
        <taxon>Oceanospirillales</taxon>
        <taxon>Oceanospirillaceae</taxon>
        <taxon>Litoribacillus</taxon>
    </lineage>
</organism>
<keyword evidence="1" id="KW-0472">Membrane</keyword>
<keyword evidence="1" id="KW-1133">Transmembrane helix</keyword>
<comment type="caution">
    <text evidence="2">The sequence shown here is derived from an EMBL/GenBank/DDBJ whole genome shotgun (WGS) entry which is preliminary data.</text>
</comment>
<gene>
    <name evidence="2" type="primary">mucC</name>
    <name evidence="2" type="ORF">GCM10022277_31720</name>
</gene>
<dbReference type="InterPro" id="IPR026268">
    <property type="entry name" value="RseC"/>
</dbReference>
<keyword evidence="3" id="KW-1185">Reference proteome</keyword>